<proteinExistence type="predicted"/>
<reference evidence="3 5" key="3">
    <citation type="submission" date="2024-06" db="EMBL/GenBank/DDBJ databases">
        <title>Halorubrum miltondacostae sp. nov., a potential PHA producer isolated from an inland solar saltern in Rio Maior, Portugal.</title>
        <authorList>
            <person name="Albuquerque L."/>
            <person name="Viver T."/>
            <person name="Barroso C."/>
            <person name="Claudino R."/>
            <person name="Galvan M."/>
            <person name="Simoes G."/>
            <person name="Lobo Da Cunha A."/>
            <person name="Egas C."/>
        </authorList>
    </citation>
    <scope>NUCLEOTIDE SEQUENCE [LARGE SCALE GENOMIC DNA]</scope>
    <source>
        <strain evidence="3 5">DSM 18646</strain>
    </source>
</reference>
<keyword evidence="1" id="KW-1133">Transmembrane helix</keyword>
<keyword evidence="5" id="KW-1185">Reference proteome</keyword>
<organism evidence="2 4">
    <name type="scientific">Halorubrum ejinorense</name>
    <dbReference type="NCBI Taxonomy" id="425309"/>
    <lineage>
        <taxon>Archaea</taxon>
        <taxon>Methanobacteriati</taxon>
        <taxon>Methanobacteriota</taxon>
        <taxon>Stenosarchaea group</taxon>
        <taxon>Halobacteria</taxon>
        <taxon>Halobacteriales</taxon>
        <taxon>Haloferacaceae</taxon>
        <taxon>Halorubrum</taxon>
    </lineage>
</organism>
<reference evidence="2" key="1">
    <citation type="journal article" date="2014" name="Int. J. Syst. Evol. Microbiol.">
        <title>Complete genome sequence of Corynebacterium casei LMG S-19264T (=DSM 44701T), isolated from a smear-ripened cheese.</title>
        <authorList>
            <consortium name="US DOE Joint Genome Institute (JGI-PGF)"/>
            <person name="Walter F."/>
            <person name="Albersmeier A."/>
            <person name="Kalinowski J."/>
            <person name="Ruckert C."/>
        </authorList>
    </citation>
    <scope>NUCLEOTIDE SEQUENCE</scope>
    <source>
        <strain evidence="2">JCM 14265</strain>
    </source>
</reference>
<feature type="transmembrane region" description="Helical" evidence="1">
    <location>
        <begin position="5"/>
        <end position="24"/>
    </location>
</feature>
<evidence type="ECO:0000313" key="2">
    <source>
        <dbReference type="EMBL" id="GAA0551107.1"/>
    </source>
</evidence>
<gene>
    <name evidence="3" type="ORF">ABNG02_04520</name>
    <name evidence="2" type="ORF">GCM10008994_27530</name>
</gene>
<evidence type="ECO:0000313" key="5">
    <source>
        <dbReference type="Proteomes" id="UP001567571"/>
    </source>
</evidence>
<comment type="caution">
    <text evidence="2">The sequence shown here is derived from an EMBL/GenBank/DDBJ whole genome shotgun (WGS) entry which is preliminary data.</text>
</comment>
<name>A0AAV3SVK0_9EURY</name>
<accession>A0AAV3SVK0</accession>
<dbReference type="RefSeq" id="WP_343780116.1">
    <property type="nucleotide sequence ID" value="NZ_BAAADQ010000015.1"/>
</dbReference>
<dbReference type="AlphaFoldDB" id="A0AAV3SVK0"/>
<dbReference type="EMBL" id="BAAADQ010000015">
    <property type="protein sequence ID" value="GAA0551107.1"/>
    <property type="molecule type" value="Genomic_DNA"/>
</dbReference>
<evidence type="ECO:0000313" key="4">
    <source>
        <dbReference type="Proteomes" id="UP001501425"/>
    </source>
</evidence>
<reference evidence="2" key="2">
    <citation type="submission" date="2023-12" db="EMBL/GenBank/DDBJ databases">
        <authorList>
            <person name="Sun Q."/>
            <person name="Inoue M."/>
        </authorList>
    </citation>
    <scope>NUCLEOTIDE SEQUENCE</scope>
    <source>
        <strain evidence="2">JCM 14265</strain>
    </source>
</reference>
<keyword evidence="1" id="KW-0812">Transmembrane</keyword>
<protein>
    <submittedName>
        <fullName evidence="2">Uncharacterized protein</fullName>
    </submittedName>
</protein>
<keyword evidence="1" id="KW-0472">Membrane</keyword>
<feature type="transmembrane region" description="Helical" evidence="1">
    <location>
        <begin position="36"/>
        <end position="57"/>
    </location>
</feature>
<evidence type="ECO:0000256" key="1">
    <source>
        <dbReference type="SAM" id="Phobius"/>
    </source>
</evidence>
<dbReference type="Proteomes" id="UP001567571">
    <property type="component" value="Unassembled WGS sequence"/>
</dbReference>
<evidence type="ECO:0000313" key="3">
    <source>
        <dbReference type="EMBL" id="MEZ3166588.1"/>
    </source>
</evidence>
<sequence length="72" mass="7898">MYAALYRFAVGAYLLWILLTVVHLVGRFTPAPSFRIAHLGVVVGAGVLTLVGAAKLLRNGYERAARRLDERS</sequence>
<dbReference type="Proteomes" id="UP001501425">
    <property type="component" value="Unassembled WGS sequence"/>
</dbReference>
<dbReference type="EMBL" id="JBEDNW010000002">
    <property type="protein sequence ID" value="MEZ3166588.1"/>
    <property type="molecule type" value="Genomic_DNA"/>
</dbReference>